<comment type="caution">
    <text evidence="2">The sequence shown here is derived from an EMBL/GenBank/DDBJ whole genome shotgun (WGS) entry which is preliminary data.</text>
</comment>
<feature type="compositionally biased region" description="Low complexity" evidence="1">
    <location>
        <begin position="216"/>
        <end position="226"/>
    </location>
</feature>
<organism evidence="2 3">
    <name type="scientific">Oerskovia jenensis</name>
    <dbReference type="NCBI Taxonomy" id="162169"/>
    <lineage>
        <taxon>Bacteria</taxon>
        <taxon>Bacillati</taxon>
        <taxon>Actinomycetota</taxon>
        <taxon>Actinomycetes</taxon>
        <taxon>Micrococcales</taxon>
        <taxon>Cellulomonadaceae</taxon>
        <taxon>Oerskovia</taxon>
    </lineage>
</organism>
<feature type="region of interest" description="Disordered" evidence="1">
    <location>
        <begin position="207"/>
        <end position="226"/>
    </location>
</feature>
<evidence type="ECO:0000256" key="1">
    <source>
        <dbReference type="SAM" id="MobiDB-lite"/>
    </source>
</evidence>
<sequence>MVSLHDQVKVPGFRGLAGVARRDVTPPVGIRARNWGPADWNASRGTHRAMTLTAIALAQETEGTSPSRSTPDGAAHPAQVGPPDGAARPERPAAPRAEPLVMITVDATWWRRVDDERGVRDAVLAGLDLAPERLLVSLSHTHAGPVLCSHDADLEGGELVPAYLEHLAAQAVDAGREAVASLAPATLEWTTGRCSLAADRELILGAGGSHGEPVDTTPGASGATTSAVSGATTSAVSGATADFGLPVIGFNPSVPRAATDDTVVIGRLSRVEPHTGHDHPAPTGHDHPPSTADASRCPACAAASGPLPTTTPLATIVNYACHPTTLAWQNTLVSPDYVGAMRDLVEASTGAPVAFFQGASGELAPREQYTGDVAVADRHGTSLGHAVLAALAELPPPGTALELTHVVQSGAPLGLWEPRPAEGSRVLRAVSDVVVLELRDLPSLAQMEAEWADIDPRSRDERLRRARNLRDGYVTGPTVEHPTWVWQIGDGFLVAHPGEAYSRFQRTVREHAGDRPVVVANLTNGPGFVYLPTDQAYVRGAYQAWQSPLAPGSLARLEQHANHLIDTLAATTPAPAQTSTEDQ</sequence>
<protein>
    <recommendedName>
        <fullName evidence="4">Neutral/alkaline non-lysosomal ceramidase N-terminal domain-containing protein</fullName>
    </recommendedName>
</protein>
<evidence type="ECO:0000313" key="3">
    <source>
        <dbReference type="Proteomes" id="UP000698059"/>
    </source>
</evidence>
<evidence type="ECO:0000313" key="2">
    <source>
        <dbReference type="EMBL" id="MBM7478522.1"/>
    </source>
</evidence>
<reference evidence="2 3" key="1">
    <citation type="submission" date="2021-01" db="EMBL/GenBank/DDBJ databases">
        <title>Sequencing the genomes of 1000 actinobacteria strains.</title>
        <authorList>
            <person name="Klenk H.-P."/>
        </authorList>
    </citation>
    <scope>NUCLEOTIDE SEQUENCE [LARGE SCALE GENOMIC DNA]</scope>
    <source>
        <strain evidence="2 3">DSM 46000</strain>
    </source>
</reference>
<dbReference type="EMBL" id="JAFBBO010000001">
    <property type="protein sequence ID" value="MBM7478522.1"/>
    <property type="molecule type" value="Genomic_DNA"/>
</dbReference>
<feature type="compositionally biased region" description="Polar residues" evidence="1">
    <location>
        <begin position="61"/>
        <end position="70"/>
    </location>
</feature>
<proteinExistence type="predicted"/>
<dbReference type="RefSeq" id="WP_205306580.1">
    <property type="nucleotide sequence ID" value="NZ_BAAAVF010000008.1"/>
</dbReference>
<evidence type="ECO:0008006" key="4">
    <source>
        <dbReference type="Google" id="ProtNLM"/>
    </source>
</evidence>
<name>A0ABS2LDU8_9CELL</name>
<accession>A0ABS2LDU8</accession>
<feature type="region of interest" description="Disordered" evidence="1">
    <location>
        <begin position="61"/>
        <end position="97"/>
    </location>
</feature>
<gene>
    <name evidence="2" type="ORF">JOD49_001442</name>
</gene>
<keyword evidence="3" id="KW-1185">Reference proteome</keyword>
<feature type="region of interest" description="Disordered" evidence="1">
    <location>
        <begin position="272"/>
        <end position="296"/>
    </location>
</feature>
<feature type="compositionally biased region" description="Basic and acidic residues" evidence="1">
    <location>
        <begin position="272"/>
        <end position="288"/>
    </location>
</feature>
<dbReference type="Proteomes" id="UP000698059">
    <property type="component" value="Unassembled WGS sequence"/>
</dbReference>